<dbReference type="HOGENOM" id="CLU_105793_0_1_12"/>
<proteinExistence type="predicted"/>
<dbReference type="KEGG" id="tpi:TREPR_2658"/>
<dbReference type="eggNOG" id="COG1390">
    <property type="taxonomic scope" value="Bacteria"/>
</dbReference>
<gene>
    <name evidence="1" type="ordered locus">TREPR_2658</name>
</gene>
<keyword evidence="2" id="KW-1185">Reference proteome</keyword>
<dbReference type="RefSeq" id="WP_015707566.1">
    <property type="nucleotide sequence ID" value="NC_015578.1"/>
</dbReference>
<dbReference type="OrthoDB" id="1771105at2"/>
<dbReference type="SUPFAM" id="SSF160527">
    <property type="entry name" value="V-type ATPase subunit E-like"/>
    <property type="match status" value="1"/>
</dbReference>
<organism evidence="1 2">
    <name type="scientific">Treponema primitia (strain ATCC BAA-887 / DSM 12427 / ZAS-2)</name>
    <dbReference type="NCBI Taxonomy" id="545694"/>
    <lineage>
        <taxon>Bacteria</taxon>
        <taxon>Pseudomonadati</taxon>
        <taxon>Spirochaetota</taxon>
        <taxon>Spirochaetia</taxon>
        <taxon>Spirochaetales</taxon>
        <taxon>Treponemataceae</taxon>
        <taxon>Treponema</taxon>
    </lineage>
</organism>
<dbReference type="EMBL" id="CP001843">
    <property type="protein sequence ID" value="AEF86698.1"/>
    <property type="molecule type" value="Genomic_DNA"/>
</dbReference>
<dbReference type="AlphaFoldDB" id="F5YR75"/>
<accession>F5YR75</accession>
<dbReference type="GO" id="GO:0016787">
    <property type="term" value="F:hydrolase activity"/>
    <property type="evidence" value="ECO:0007669"/>
    <property type="project" value="UniProtKB-KW"/>
</dbReference>
<keyword evidence="1" id="KW-0378">Hydrolase</keyword>
<dbReference type="EC" id="3.6.3.14" evidence="1"/>
<reference evidence="1 2" key="2">
    <citation type="journal article" date="2011" name="ISME J.">
        <title>RNA-seq reveals cooperative metabolic interactions between two termite-gut spirochete species in co-culture.</title>
        <authorList>
            <person name="Rosenthal A.Z."/>
            <person name="Matson E.G."/>
            <person name="Eldar A."/>
            <person name="Leadbetter J.R."/>
        </authorList>
    </citation>
    <scope>NUCLEOTIDE SEQUENCE [LARGE SCALE GENOMIC DNA]</scope>
    <source>
        <strain evidence="2">ATCC BAA-887 / DSM 12427 / ZAS-2</strain>
    </source>
</reference>
<reference evidence="2" key="1">
    <citation type="submission" date="2009-12" db="EMBL/GenBank/DDBJ databases">
        <title>Complete sequence of Treponema primitia strain ZAS-2.</title>
        <authorList>
            <person name="Tetu S.G."/>
            <person name="Matson E."/>
            <person name="Ren Q."/>
            <person name="Seshadri R."/>
            <person name="Elbourne L."/>
            <person name="Hassan K.A."/>
            <person name="Durkin A."/>
            <person name="Radune D."/>
            <person name="Mohamoud Y."/>
            <person name="Shay R."/>
            <person name="Jin S."/>
            <person name="Zhang X."/>
            <person name="Lucey K."/>
            <person name="Ballor N.R."/>
            <person name="Ottesen E."/>
            <person name="Rosenthal R."/>
            <person name="Allen A."/>
            <person name="Leadbetter J.R."/>
            <person name="Paulsen I.T."/>
        </authorList>
    </citation>
    <scope>NUCLEOTIDE SEQUENCE [LARGE SCALE GENOMIC DNA]</scope>
    <source>
        <strain evidence="2">ATCC BAA-887 / DSM 12427 / ZAS-2</strain>
    </source>
</reference>
<protein>
    <submittedName>
        <fullName evidence="1">V-type ATP synthase subunit E (V-type ATPase subunit E)</fullName>
        <ecNumber evidence="1">3.6.3.14</ecNumber>
    </submittedName>
</protein>
<evidence type="ECO:0000313" key="1">
    <source>
        <dbReference type="EMBL" id="AEF86698.1"/>
    </source>
</evidence>
<evidence type="ECO:0000313" key="2">
    <source>
        <dbReference type="Proteomes" id="UP000009223"/>
    </source>
</evidence>
<sequence length="204" mass="21832">MEIQLQELIDKIKKDGITSASEEASKLKSQAEADAGRITESARKEAAEIVSKAKADAERLEKAGTAALEQASRNLVLAFKGEIDALLSKIVAAKTGSSYGDDTLKAILPELVKSWASKGSDSLDLILSEDNLTKLRGYFNEQLASEISKGVELKSDRNLGAGFRIASKDGAAYYDFSAESVAELLSAYLNPRLSEILKSSAKGN</sequence>
<name>F5YR75_TREPZ</name>
<dbReference type="Proteomes" id="UP000009223">
    <property type="component" value="Chromosome"/>
</dbReference>
<dbReference type="STRING" id="545694.TREPR_2658"/>